<keyword evidence="1" id="KW-1133">Transmembrane helix</keyword>
<dbReference type="SMART" id="SM00267">
    <property type="entry name" value="GGDEF"/>
    <property type="match status" value="1"/>
</dbReference>
<dbReference type="Proteomes" id="UP001061302">
    <property type="component" value="Chromosome"/>
</dbReference>
<reference evidence="5" key="1">
    <citation type="submission" date="2022-10" db="EMBL/GenBank/DDBJ databases">
        <title>Chitiniphilus purpureus sp. nov., a novel chitin-degrading bacterium isolated from crawfish pond sediment.</title>
        <authorList>
            <person name="Li K."/>
        </authorList>
    </citation>
    <scope>NUCLEOTIDE SEQUENCE</scope>
    <source>
        <strain evidence="5">CD1</strain>
    </source>
</reference>
<dbReference type="InterPro" id="IPR000160">
    <property type="entry name" value="GGDEF_dom"/>
</dbReference>
<feature type="domain" description="EAL" evidence="2">
    <location>
        <begin position="404"/>
        <end position="640"/>
    </location>
</feature>
<keyword evidence="1" id="KW-0472">Membrane</keyword>
<evidence type="ECO:0000259" key="2">
    <source>
        <dbReference type="PROSITE" id="PS50883"/>
    </source>
</evidence>
<dbReference type="Gene3D" id="3.30.110.200">
    <property type="match status" value="1"/>
</dbReference>
<feature type="transmembrane region" description="Helical" evidence="1">
    <location>
        <begin position="7"/>
        <end position="28"/>
    </location>
</feature>
<dbReference type="CDD" id="cd01949">
    <property type="entry name" value="GGDEF"/>
    <property type="match status" value="1"/>
</dbReference>
<dbReference type="Gene3D" id="3.20.20.450">
    <property type="entry name" value="EAL domain"/>
    <property type="match status" value="1"/>
</dbReference>
<dbReference type="SUPFAM" id="SSF55073">
    <property type="entry name" value="Nucleotide cyclase"/>
    <property type="match status" value="1"/>
</dbReference>
<dbReference type="EMBL" id="CP106753">
    <property type="protein sequence ID" value="UXY14236.1"/>
    <property type="molecule type" value="Genomic_DNA"/>
</dbReference>
<dbReference type="PROSITE" id="PS50883">
    <property type="entry name" value="EAL"/>
    <property type="match status" value="1"/>
</dbReference>
<dbReference type="SUPFAM" id="SSF141868">
    <property type="entry name" value="EAL domain-like"/>
    <property type="match status" value="1"/>
</dbReference>
<name>A0ABY6DIR5_9NEIS</name>
<evidence type="ECO:0000259" key="3">
    <source>
        <dbReference type="PROSITE" id="PS50885"/>
    </source>
</evidence>
<evidence type="ECO:0000313" key="6">
    <source>
        <dbReference type="Proteomes" id="UP001061302"/>
    </source>
</evidence>
<organism evidence="5 6">
    <name type="scientific">Chitiniphilus purpureus</name>
    <dbReference type="NCBI Taxonomy" id="2981137"/>
    <lineage>
        <taxon>Bacteria</taxon>
        <taxon>Pseudomonadati</taxon>
        <taxon>Pseudomonadota</taxon>
        <taxon>Betaproteobacteria</taxon>
        <taxon>Neisseriales</taxon>
        <taxon>Chitinibacteraceae</taxon>
        <taxon>Chitiniphilus</taxon>
    </lineage>
</organism>
<dbReference type="CDD" id="cd06225">
    <property type="entry name" value="HAMP"/>
    <property type="match status" value="1"/>
</dbReference>
<proteinExistence type="predicted"/>
<dbReference type="InterPro" id="IPR032244">
    <property type="entry name" value="LapD_MoxY_N"/>
</dbReference>
<dbReference type="PANTHER" id="PTHR33121:SF79">
    <property type="entry name" value="CYCLIC DI-GMP PHOSPHODIESTERASE PDED-RELATED"/>
    <property type="match status" value="1"/>
</dbReference>
<dbReference type="Pfam" id="PF00563">
    <property type="entry name" value="EAL"/>
    <property type="match status" value="1"/>
</dbReference>
<accession>A0ABY6DIR5</accession>
<keyword evidence="6" id="KW-1185">Reference proteome</keyword>
<evidence type="ECO:0000256" key="1">
    <source>
        <dbReference type="SAM" id="Phobius"/>
    </source>
</evidence>
<dbReference type="PROSITE" id="PS50885">
    <property type="entry name" value="HAMP"/>
    <property type="match status" value="1"/>
</dbReference>
<dbReference type="Pfam" id="PF00990">
    <property type="entry name" value="GGDEF"/>
    <property type="match status" value="1"/>
</dbReference>
<dbReference type="InterPro" id="IPR035919">
    <property type="entry name" value="EAL_sf"/>
</dbReference>
<dbReference type="SMART" id="SM00052">
    <property type="entry name" value="EAL"/>
    <property type="match status" value="1"/>
</dbReference>
<dbReference type="NCBIfam" id="TIGR00254">
    <property type="entry name" value="GGDEF"/>
    <property type="match status" value="1"/>
</dbReference>
<dbReference type="InterPro" id="IPR001633">
    <property type="entry name" value="EAL_dom"/>
</dbReference>
<dbReference type="InterPro" id="IPR029787">
    <property type="entry name" value="Nucleotide_cyclase"/>
</dbReference>
<dbReference type="InterPro" id="IPR043128">
    <property type="entry name" value="Rev_trsase/Diguanyl_cyclase"/>
</dbReference>
<evidence type="ECO:0000313" key="5">
    <source>
        <dbReference type="EMBL" id="UXY14236.1"/>
    </source>
</evidence>
<dbReference type="InterPro" id="IPR003660">
    <property type="entry name" value="HAMP_dom"/>
</dbReference>
<dbReference type="PROSITE" id="PS50887">
    <property type="entry name" value="GGDEF"/>
    <property type="match status" value="1"/>
</dbReference>
<keyword evidence="1" id="KW-0812">Transmembrane</keyword>
<dbReference type="Gene3D" id="3.30.70.270">
    <property type="match status" value="1"/>
</dbReference>
<dbReference type="InterPro" id="IPR050706">
    <property type="entry name" value="Cyclic-di-GMP_PDE-like"/>
</dbReference>
<dbReference type="CDD" id="cd01948">
    <property type="entry name" value="EAL"/>
    <property type="match status" value="1"/>
</dbReference>
<gene>
    <name evidence="5" type="ORF">N8I74_13035</name>
</gene>
<feature type="domain" description="GGDEF" evidence="4">
    <location>
        <begin position="263"/>
        <end position="398"/>
    </location>
</feature>
<dbReference type="Gene3D" id="6.20.270.20">
    <property type="entry name" value="LapD/MoxY periplasmic domain"/>
    <property type="match status" value="1"/>
</dbReference>
<sequence>MSLLRQLWLLVITATVVAFLGSFIVSLYTARNYLEQQLYAQSTDSAAGLALSMTQQPKDEATSELMVTALFDSGHFELVRYADTTGKVIAERSNPGETGSVPQWFIDLFPIEVSAGQADVSDGWKQAGRVTVQAHSRFAYQSLWDGALKLLVWISAAGLLSGLVLHRLFLWVKRPIMQMVGQAEAISERRFVTIPVPRITELRAVVQAMNTMVERVKTMFAEQAARIDALRSEANRDALTQLPNRSFFMGRLAQALGDEESAPEGALLLLRLRDLMGLNRRLGRERADQFLQSVAGKLGAVLGHEPDALLARLNGADFAVLLPGDDMARVSGLAERMQAGLAELRRAELADQHDLAAIGITPYRAGEAIGTVLARTDEALAQAEGSSNGIHAARLNSALPARSAQDWQQALRRALDQGAFRLAGYPVLHRDGALWHRELMLRLQQADGQLLTAGTFMPMASRLGLTSALDLETVRLACAELGQGQGDVAVNLSAVSIADAQFVDRLLELLRGQKAHTGRLWLEVNEFGFRDEMRALAEFARRLRPLGCKVGIEHFGRHFGSIPQLFELQLDYLKIDSSFVQGIEAHAGNQQLIKAIVGVADGNGLLTIAEGVQTNAEWDMLAKLGVQGMTGPVTTRRALT</sequence>
<protein>
    <submittedName>
        <fullName evidence="5">GGDEF domain-containing protein</fullName>
    </submittedName>
</protein>
<dbReference type="Pfam" id="PF16448">
    <property type="entry name" value="LapD_MoxY_N"/>
    <property type="match status" value="1"/>
</dbReference>
<dbReference type="InterPro" id="IPR042461">
    <property type="entry name" value="LapD_MoxY_peri_C"/>
</dbReference>
<evidence type="ECO:0000259" key="4">
    <source>
        <dbReference type="PROSITE" id="PS50887"/>
    </source>
</evidence>
<dbReference type="Pfam" id="PF00672">
    <property type="entry name" value="HAMP"/>
    <property type="match status" value="1"/>
</dbReference>
<dbReference type="PANTHER" id="PTHR33121">
    <property type="entry name" value="CYCLIC DI-GMP PHOSPHODIESTERASE PDEF"/>
    <property type="match status" value="1"/>
</dbReference>
<feature type="domain" description="HAMP" evidence="3">
    <location>
        <begin position="170"/>
        <end position="221"/>
    </location>
</feature>
<dbReference type="RefSeq" id="WP_263123536.1">
    <property type="nucleotide sequence ID" value="NZ_CP106753.1"/>
</dbReference>